<dbReference type="GO" id="GO:0032259">
    <property type="term" value="P:methylation"/>
    <property type="evidence" value="ECO:0007669"/>
    <property type="project" value="UniProtKB-KW"/>
</dbReference>
<reference evidence="5" key="1">
    <citation type="submission" date="2020-05" db="EMBL/GenBank/DDBJ databases">
        <authorList>
            <person name="Chiriac C."/>
            <person name="Salcher M."/>
            <person name="Ghai R."/>
            <person name="Kavagutti S V."/>
        </authorList>
    </citation>
    <scope>NUCLEOTIDE SEQUENCE</scope>
</reference>
<dbReference type="CDD" id="cd02440">
    <property type="entry name" value="AdoMet_MTases"/>
    <property type="match status" value="1"/>
</dbReference>
<dbReference type="Pfam" id="PF10294">
    <property type="entry name" value="Methyltransf_16"/>
    <property type="match status" value="1"/>
</dbReference>
<keyword evidence="2" id="KW-0808">Transferase</keyword>
<dbReference type="SUPFAM" id="SSF53335">
    <property type="entry name" value="S-adenosyl-L-methionine-dependent methyltransferases"/>
    <property type="match status" value="1"/>
</dbReference>
<dbReference type="PANTHER" id="PTHR18895">
    <property type="entry name" value="HEMK METHYLTRANSFERASE"/>
    <property type="match status" value="1"/>
</dbReference>
<sequence>MSALRQILREGKRRLEEAKISAVDAELLLAHLLGVGRMDLHARDFTLTADEEQQLQERFDELISSRIDSMPVQYLTGEAAFRHITLEVGPGVLIPRPETEGLVELALIWLEKERSIDPSRRFSVVDLGSGSGAIAISLAVEGANRGIPLSLVAVEDSSEAKPWLERNIATYREKYGESIDIRLIDLPVKDALLGVRCDLVIANPPYIPRETTLPADVRQEPERALFGGIEGIELPIHFIEHGARMLKPGGALFMEHFEGQGEALARFMNPEFSEILGHDDLNGRGRYISARKK</sequence>
<dbReference type="NCBIfam" id="TIGR00536">
    <property type="entry name" value="hemK_fam"/>
    <property type="match status" value="1"/>
</dbReference>
<dbReference type="InterPro" id="IPR002052">
    <property type="entry name" value="DNA_methylase_N6_adenine_CS"/>
</dbReference>
<name>A0A6J6EEQ1_9ZZZZ</name>
<dbReference type="InterPro" id="IPR019410">
    <property type="entry name" value="Methyltransf_16"/>
</dbReference>
<evidence type="ECO:0000256" key="3">
    <source>
        <dbReference type="ARBA" id="ARBA00022691"/>
    </source>
</evidence>
<feature type="domain" description="Release factor glutamine methyltransferase N-terminal" evidence="4">
    <location>
        <begin position="6"/>
        <end position="77"/>
    </location>
</feature>
<dbReference type="PANTHER" id="PTHR18895:SF74">
    <property type="entry name" value="MTRF1L RELEASE FACTOR GLUTAMINE METHYLTRANSFERASE"/>
    <property type="match status" value="1"/>
</dbReference>
<dbReference type="InterPro" id="IPR004556">
    <property type="entry name" value="HemK-like"/>
</dbReference>
<gene>
    <name evidence="5" type="ORF">UFOPK1650_00854</name>
</gene>
<dbReference type="PROSITE" id="PS00092">
    <property type="entry name" value="N6_MTASE"/>
    <property type="match status" value="1"/>
</dbReference>
<evidence type="ECO:0000256" key="2">
    <source>
        <dbReference type="ARBA" id="ARBA00022679"/>
    </source>
</evidence>
<dbReference type="InterPro" id="IPR050320">
    <property type="entry name" value="N5-glutamine_MTase"/>
</dbReference>
<evidence type="ECO:0000313" key="5">
    <source>
        <dbReference type="EMBL" id="CAB4573674.1"/>
    </source>
</evidence>
<dbReference type="GO" id="GO:0003676">
    <property type="term" value="F:nucleic acid binding"/>
    <property type="evidence" value="ECO:0007669"/>
    <property type="project" value="InterPro"/>
</dbReference>
<evidence type="ECO:0000259" key="4">
    <source>
        <dbReference type="Pfam" id="PF17827"/>
    </source>
</evidence>
<accession>A0A6J6EEQ1</accession>
<proteinExistence type="predicted"/>
<dbReference type="Gene3D" id="3.40.50.150">
    <property type="entry name" value="Vaccinia Virus protein VP39"/>
    <property type="match status" value="1"/>
</dbReference>
<dbReference type="InterPro" id="IPR029063">
    <property type="entry name" value="SAM-dependent_MTases_sf"/>
</dbReference>
<dbReference type="GO" id="GO:0008276">
    <property type="term" value="F:protein methyltransferase activity"/>
    <property type="evidence" value="ECO:0007669"/>
    <property type="project" value="InterPro"/>
</dbReference>
<protein>
    <submittedName>
        <fullName evidence="5">Unannotated protein</fullName>
    </submittedName>
</protein>
<dbReference type="Gene3D" id="1.10.8.10">
    <property type="entry name" value="DNA helicase RuvA subunit, C-terminal domain"/>
    <property type="match status" value="1"/>
</dbReference>
<evidence type="ECO:0000256" key="1">
    <source>
        <dbReference type="ARBA" id="ARBA00022603"/>
    </source>
</evidence>
<dbReference type="EMBL" id="CAEZTJ010000135">
    <property type="protein sequence ID" value="CAB4573674.1"/>
    <property type="molecule type" value="Genomic_DNA"/>
</dbReference>
<keyword evidence="1" id="KW-0489">Methyltransferase</keyword>
<keyword evidence="3" id="KW-0949">S-adenosyl-L-methionine</keyword>
<dbReference type="AlphaFoldDB" id="A0A6J6EEQ1"/>
<organism evidence="5">
    <name type="scientific">freshwater metagenome</name>
    <dbReference type="NCBI Taxonomy" id="449393"/>
    <lineage>
        <taxon>unclassified sequences</taxon>
        <taxon>metagenomes</taxon>
        <taxon>ecological metagenomes</taxon>
    </lineage>
</organism>
<dbReference type="InterPro" id="IPR040758">
    <property type="entry name" value="PrmC_N"/>
</dbReference>
<dbReference type="Pfam" id="PF17827">
    <property type="entry name" value="PrmC_N"/>
    <property type="match status" value="1"/>
</dbReference>